<dbReference type="SUPFAM" id="SSF56935">
    <property type="entry name" value="Porins"/>
    <property type="match status" value="1"/>
</dbReference>
<protein>
    <submittedName>
        <fullName evidence="6">SusC/RagA family TonB-linked outer membrane protein</fullName>
    </submittedName>
</protein>
<dbReference type="Gene3D" id="2.170.130.10">
    <property type="entry name" value="TonB-dependent receptor, plug domain"/>
    <property type="match status" value="1"/>
</dbReference>
<proteinExistence type="predicted"/>
<evidence type="ECO:0000256" key="2">
    <source>
        <dbReference type="ARBA" id="ARBA00023136"/>
    </source>
</evidence>
<gene>
    <name evidence="6" type="ORF">PEPS_30770</name>
</gene>
<dbReference type="InterPro" id="IPR037066">
    <property type="entry name" value="Plug_dom_sf"/>
</dbReference>
<keyword evidence="2" id="KW-0472">Membrane</keyword>
<dbReference type="Proteomes" id="UP001354989">
    <property type="component" value="Plasmid pPP1"/>
</dbReference>
<keyword evidence="4" id="KW-0732">Signal</keyword>
<organism evidence="6 7">
    <name type="scientific">Persicobacter psychrovividus</name>
    <dbReference type="NCBI Taxonomy" id="387638"/>
    <lineage>
        <taxon>Bacteria</taxon>
        <taxon>Pseudomonadati</taxon>
        <taxon>Bacteroidota</taxon>
        <taxon>Cytophagia</taxon>
        <taxon>Cytophagales</taxon>
        <taxon>Persicobacteraceae</taxon>
        <taxon>Persicobacter</taxon>
    </lineage>
</organism>
<dbReference type="SUPFAM" id="SSF49464">
    <property type="entry name" value="Carboxypeptidase regulatory domain-like"/>
    <property type="match status" value="1"/>
</dbReference>
<dbReference type="InterPro" id="IPR023996">
    <property type="entry name" value="TonB-dep_OMP_SusC/RagA"/>
</dbReference>
<dbReference type="InterPro" id="IPR008969">
    <property type="entry name" value="CarboxyPept-like_regulatory"/>
</dbReference>
<comment type="subcellular location">
    <subcellularLocation>
        <location evidence="1">Cell outer membrane</location>
    </subcellularLocation>
</comment>
<dbReference type="Pfam" id="PF13715">
    <property type="entry name" value="CarbopepD_reg_2"/>
    <property type="match status" value="1"/>
</dbReference>
<dbReference type="NCBIfam" id="TIGR04057">
    <property type="entry name" value="SusC_RagA_signa"/>
    <property type="match status" value="1"/>
</dbReference>
<accession>A0ABM7VIJ7</accession>
<keyword evidence="3" id="KW-0998">Cell outer membrane</keyword>
<name>A0ABM7VIJ7_9BACT</name>
<dbReference type="Gene3D" id="2.40.170.20">
    <property type="entry name" value="TonB-dependent receptor, beta-barrel domain"/>
    <property type="match status" value="1"/>
</dbReference>
<dbReference type="InterPro" id="IPR023997">
    <property type="entry name" value="TonB-dep_OMP_SusC/RagA_CS"/>
</dbReference>
<reference evidence="6 7" key="1">
    <citation type="submission" date="2021-12" db="EMBL/GenBank/DDBJ databases">
        <title>Genome sequencing of bacteria with rrn-lacking chromosome and rrn-plasmid.</title>
        <authorList>
            <person name="Anda M."/>
            <person name="Iwasaki W."/>
        </authorList>
    </citation>
    <scope>NUCLEOTIDE SEQUENCE [LARGE SCALE GENOMIC DNA]</scope>
    <source>
        <strain evidence="6 7">NBRC 101262</strain>
        <plasmid evidence="6 7">pPP1</plasmid>
    </source>
</reference>
<feature type="chain" id="PRO_5046725493" evidence="4">
    <location>
        <begin position="30"/>
        <end position="1067"/>
    </location>
</feature>
<evidence type="ECO:0000313" key="7">
    <source>
        <dbReference type="Proteomes" id="UP001354989"/>
    </source>
</evidence>
<dbReference type="NCBIfam" id="TIGR04056">
    <property type="entry name" value="OMP_RagA_SusC"/>
    <property type="match status" value="1"/>
</dbReference>
<sequence>MFMNNIFYKPTMRILLAMIFCLQSMTLFAQTAIKGTVVAAMDGEALPGAYVIEKGTNNGMVVSFDGSYALTVADPANATLVFSFMGFVDQEIKVGNQTVINVKLKEDVTALDEVVINGYATESKKMATGNYTTIDSKDLSEKISASFQEGLQGLAPSLDVQGASGAVGGSVNIRIRGTGSLSSNSNPLYVIDGIPFTSYPTDGTGNFGTSFNPMTNINPEDIESMTVLKDAEATAIYGSRGANGVILIKTKSGAKGKAQWDLSYTEGISRPTNMLPHVGTQDWLTYTEDGWNNAGTPEADRRLPYTTTADKGWYTEDVARTIDQDKYRETYRQGRNRNVSLAVSGGNDRLTYRVNGTYNYTEGIMYQNDNERIAFSSNMNVKLNDKMNLGISANISSVDNGQYPTNIYFLNLEGRGGTIFQYWSNPTGINFIKNALPMYPTYNDDGTFFQGTSLVNTAPTRDPEYFSHESKNFTAINSANYNYQINENLRLDANLGVTNTTYERDVWFSPFITTVATAPGAGPEDYGYADGMKQARTYINTNAILNYGKTWGKHSFDGLLGFESFTERQRFQSMKGVGFPQTNSIKNVGSAASILEWRSGSNGVVFYSGFFRAKYAYDQKYIFGLSVRSDGSSRFGSKNRWGTFPSASVGWNISEEAFLKDSRVVNYLKLRGSYGVSGNAEIDQSAAFANWRFVSQSYGGSQGIEPIRLKESTDNIGWERAYSMDLGLDYELFGGVLKGELAYFQRTNDDLLAKLSLPLSAGGGQYIANSGTIKNWGYEFSMTAQVIDRAVQWSTTLHASLLRNEVIALGADPSVFEQRGGTALPVIGGSVASYQMVKWLGVDPETGYELFEDPKTGKPYEFVDPARPSKAEMESLVQRIDDKSGLPQFTGGWSNNISYKGISLSFMFSFRQGNWLYDDELHTMAYMKEGNQLTNVPQMFFDERWQQPGDQTDVPAPMYNHPFGQGNPDRGSRSTRFLYDGSFIRLRNLTVAYTLPKSMTSKVGLNNVRVFATGNNLLTFTKYPGWDPESANSIGNFSPTEANIAPGVISGNPPQAMMVKLGVNLKF</sequence>
<feature type="domain" description="TonB-dependent receptor plug" evidence="5">
    <location>
        <begin position="124"/>
        <end position="245"/>
    </location>
</feature>
<evidence type="ECO:0000256" key="1">
    <source>
        <dbReference type="ARBA" id="ARBA00004442"/>
    </source>
</evidence>
<evidence type="ECO:0000256" key="3">
    <source>
        <dbReference type="ARBA" id="ARBA00023237"/>
    </source>
</evidence>
<dbReference type="InterPro" id="IPR036942">
    <property type="entry name" value="Beta-barrel_TonB_sf"/>
</dbReference>
<dbReference type="InterPro" id="IPR012910">
    <property type="entry name" value="Plug_dom"/>
</dbReference>
<evidence type="ECO:0000313" key="6">
    <source>
        <dbReference type="EMBL" id="BDD00797.1"/>
    </source>
</evidence>
<geneLocation type="plasmid" evidence="6 7">
    <name>pPP1</name>
</geneLocation>
<evidence type="ECO:0000256" key="4">
    <source>
        <dbReference type="SAM" id="SignalP"/>
    </source>
</evidence>
<keyword evidence="6" id="KW-0614">Plasmid</keyword>
<dbReference type="EMBL" id="AP025293">
    <property type="protein sequence ID" value="BDD00797.1"/>
    <property type="molecule type" value="Genomic_DNA"/>
</dbReference>
<feature type="signal peptide" evidence="4">
    <location>
        <begin position="1"/>
        <end position="29"/>
    </location>
</feature>
<evidence type="ECO:0000259" key="5">
    <source>
        <dbReference type="Pfam" id="PF07715"/>
    </source>
</evidence>
<dbReference type="Gene3D" id="2.60.40.1120">
    <property type="entry name" value="Carboxypeptidase-like, regulatory domain"/>
    <property type="match status" value="1"/>
</dbReference>
<keyword evidence="7" id="KW-1185">Reference proteome</keyword>
<dbReference type="Pfam" id="PF07715">
    <property type="entry name" value="Plug"/>
    <property type="match status" value="1"/>
</dbReference>